<sequence length="72" mass="7465">MLAAGRGRELRPLFGPDSRARHRASGAVELCLDGVDSVRQDVDTGADLRAALALGTGPHTAAVAARSLITEQ</sequence>
<dbReference type="EMBL" id="AP035768">
    <property type="protein sequence ID" value="BFO15630.1"/>
    <property type="molecule type" value="Genomic_DNA"/>
</dbReference>
<name>A0AAT9HE93_9ACTN</name>
<evidence type="ECO:0008006" key="2">
    <source>
        <dbReference type="Google" id="ProtNLM"/>
    </source>
</evidence>
<reference evidence="1" key="1">
    <citation type="submission" date="2024-06" db="EMBL/GenBank/DDBJ databases">
        <authorList>
            <consortium name="consrtm"/>
            <person name="Uemura M."/>
            <person name="Terahara T."/>
        </authorList>
    </citation>
    <scope>NUCLEOTIDE SEQUENCE</scope>
    <source>
        <strain evidence="1">KM77-8</strain>
    </source>
</reference>
<reference evidence="1" key="2">
    <citation type="submission" date="2024-07" db="EMBL/GenBank/DDBJ databases">
        <title>Streptomyces haneummycinica sp. nov., a new antibiotic-producing actinobacterium isolated from marine sediment.</title>
        <authorList>
            <person name="Uemura M."/>
            <person name="Hamada M."/>
            <person name="Hirano S."/>
            <person name="Kobayashi K."/>
            <person name="Ohshiro T."/>
            <person name="Kobayashi T."/>
            <person name="Terahara T."/>
        </authorList>
    </citation>
    <scope>NUCLEOTIDE SEQUENCE</scope>
    <source>
        <strain evidence="1">KM77-8</strain>
    </source>
</reference>
<gene>
    <name evidence="1" type="ORF">SHKM778_20180</name>
</gene>
<proteinExistence type="predicted"/>
<accession>A0AAT9HE93</accession>
<evidence type="ECO:0000313" key="1">
    <source>
        <dbReference type="EMBL" id="BFO15630.1"/>
    </source>
</evidence>
<dbReference type="AlphaFoldDB" id="A0AAT9HE93"/>
<organism evidence="1">
    <name type="scientific">Streptomyces haneummycinicus</name>
    <dbReference type="NCBI Taxonomy" id="3074435"/>
    <lineage>
        <taxon>Bacteria</taxon>
        <taxon>Bacillati</taxon>
        <taxon>Actinomycetota</taxon>
        <taxon>Actinomycetes</taxon>
        <taxon>Kitasatosporales</taxon>
        <taxon>Streptomycetaceae</taxon>
        <taxon>Streptomyces</taxon>
    </lineage>
</organism>
<protein>
    <recommendedName>
        <fullName evidence="2">2-phospho-L-lactate guanylyltransferase</fullName>
    </recommendedName>
</protein>